<evidence type="ECO:0000256" key="1">
    <source>
        <dbReference type="SAM" id="MobiDB-lite"/>
    </source>
</evidence>
<reference evidence="3" key="1">
    <citation type="submission" date="2021-01" db="EMBL/GenBank/DDBJ databases">
        <authorList>
            <consortium name="Genoscope - CEA"/>
            <person name="William W."/>
        </authorList>
    </citation>
    <scope>NUCLEOTIDE SEQUENCE</scope>
</reference>
<gene>
    <name evidence="3" type="ORF">DARMORV10_C07P11970.1</name>
</gene>
<dbReference type="AlphaFoldDB" id="A0A816M2C0"/>
<feature type="non-terminal residue" evidence="3">
    <location>
        <position position="1"/>
    </location>
</feature>
<organism evidence="3">
    <name type="scientific">Brassica napus</name>
    <name type="common">Rape</name>
    <dbReference type="NCBI Taxonomy" id="3708"/>
    <lineage>
        <taxon>Eukaryota</taxon>
        <taxon>Viridiplantae</taxon>
        <taxon>Streptophyta</taxon>
        <taxon>Embryophyta</taxon>
        <taxon>Tracheophyta</taxon>
        <taxon>Spermatophyta</taxon>
        <taxon>Magnoliopsida</taxon>
        <taxon>eudicotyledons</taxon>
        <taxon>Gunneridae</taxon>
        <taxon>Pentapetalae</taxon>
        <taxon>rosids</taxon>
        <taxon>malvids</taxon>
        <taxon>Brassicales</taxon>
        <taxon>Brassicaceae</taxon>
        <taxon>Brassiceae</taxon>
        <taxon>Brassica</taxon>
    </lineage>
</organism>
<feature type="compositionally biased region" description="Low complexity" evidence="1">
    <location>
        <begin position="18"/>
        <end position="28"/>
    </location>
</feature>
<feature type="domain" description="Putative plant transposon protein" evidence="2">
    <location>
        <begin position="103"/>
        <end position="269"/>
    </location>
</feature>
<accession>A0A816M2C0</accession>
<dbReference type="Pfam" id="PF20167">
    <property type="entry name" value="Transposase_32"/>
    <property type="match status" value="1"/>
</dbReference>
<sequence>TSSSASTHRSRREYNTTSSDYRSSSSPEPAEEEPHFMTFEARLQASRGFFIAGPPVPNPWSNRHLPEVSFRKYHQLCLRGFLVQGMLVFDDPGFVEARSIVENVGWMYTFLHVRPFCPRVVRECISNLYGSDASVYIRGCHFDFDPVVINQLFMTPIVEQPHTWEDGDLSQAIAFLTGGRCTHWEPFSLTQLLPQYLCLYKMCELNWLPGFHVDAMLKKRLRFLFAFVREKPIDFGRLAYDQIIEMSRQSDADKKIVLPNLIYQTLNLQRDILALPGDEPLIGQPQNVSGLEADLSLRRGRRGRIPMIDNYNYM</sequence>
<protein>
    <submittedName>
        <fullName evidence="3">(rape) hypothetical protein</fullName>
    </submittedName>
</protein>
<feature type="region of interest" description="Disordered" evidence="1">
    <location>
        <begin position="1"/>
        <end position="33"/>
    </location>
</feature>
<evidence type="ECO:0000259" key="2">
    <source>
        <dbReference type="Pfam" id="PF20167"/>
    </source>
</evidence>
<name>A0A816M2C0_BRANA</name>
<dbReference type="InterPro" id="IPR046796">
    <property type="entry name" value="Transposase_32_dom"/>
</dbReference>
<proteinExistence type="predicted"/>
<dbReference type="EMBL" id="HG994371">
    <property type="protein sequence ID" value="CAF1962936.1"/>
    <property type="molecule type" value="Genomic_DNA"/>
</dbReference>
<dbReference type="Proteomes" id="UP001295469">
    <property type="component" value="Chromosome C07"/>
</dbReference>
<evidence type="ECO:0000313" key="3">
    <source>
        <dbReference type="EMBL" id="CAF1962936.1"/>
    </source>
</evidence>